<feature type="chain" id="PRO_5018778901" description="Cathepsin-l cysteine peptidase" evidence="7">
    <location>
        <begin position="20"/>
        <end position="330"/>
    </location>
</feature>
<dbReference type="PROSITE" id="PS00639">
    <property type="entry name" value="THIOL_PROTEASE_HIS"/>
    <property type="match status" value="1"/>
</dbReference>
<dbReference type="InterPro" id="IPR013201">
    <property type="entry name" value="Prot_inhib_I29"/>
</dbReference>
<dbReference type="FunFam" id="3.90.70.10:FF:000332">
    <property type="entry name" value="Cathepsin L1"/>
    <property type="match status" value="1"/>
</dbReference>
<evidence type="ECO:0000256" key="6">
    <source>
        <dbReference type="ARBA" id="ARBA00023157"/>
    </source>
</evidence>
<keyword evidence="4" id="KW-0788">Thiol protease</keyword>
<dbReference type="InterPro" id="IPR025660">
    <property type="entry name" value="Pept_his_AS"/>
</dbReference>
<evidence type="ECO:0008006" key="12">
    <source>
        <dbReference type="Google" id="ProtNLM"/>
    </source>
</evidence>
<keyword evidence="6" id="KW-1015">Disulfide bond</keyword>
<dbReference type="Pfam" id="PF00112">
    <property type="entry name" value="Peptidase_C1"/>
    <property type="match status" value="1"/>
</dbReference>
<keyword evidence="7" id="KW-0732">Signal</keyword>
<evidence type="ECO:0000313" key="10">
    <source>
        <dbReference type="EMBL" id="KZS11247.1"/>
    </source>
</evidence>
<sequence length="330" mass="37332">MRLPFVLAVFAMVFTVINCYSDEEAWNDYKKKHKKNYRFPFDNGNQERIRRALFQIRNAEINKHNSEKSGTYLLELNKFSDMAPIELNRFLGIKADSVPSNRSVETFADDIESRQRLPFSLDYRYDRCLPAIKQQGQCGSCWAFSAITPLEFARCKRAGTAILLSEQQLVDCDRTSGGCNGGWYVTAWDHIKRVGGSARKSSYEYLARVGTCRFRTWMVGARVSSSGYVQPKNETAMQLALQKYGPLAVAMNVIPSFYGYASGVYSDNACDGTTVNHGVVVVGWGELNGEKFWMVRNSWGTDWGMAGYFRIQRGVNKCNIESYPAFVVAV</sequence>
<dbReference type="SUPFAM" id="SSF54001">
    <property type="entry name" value="Cysteine proteinases"/>
    <property type="match status" value="1"/>
</dbReference>
<dbReference type="EMBL" id="LRGB01001581">
    <property type="protein sequence ID" value="KZS11247.1"/>
    <property type="molecule type" value="Genomic_DNA"/>
</dbReference>
<evidence type="ECO:0000256" key="4">
    <source>
        <dbReference type="ARBA" id="ARBA00022807"/>
    </source>
</evidence>
<dbReference type="Pfam" id="PF08246">
    <property type="entry name" value="Inhibitor_I29"/>
    <property type="match status" value="1"/>
</dbReference>
<dbReference type="SMART" id="SM00848">
    <property type="entry name" value="Inhibitor_I29"/>
    <property type="match status" value="1"/>
</dbReference>
<evidence type="ECO:0000256" key="2">
    <source>
        <dbReference type="ARBA" id="ARBA00022670"/>
    </source>
</evidence>
<dbReference type="InterPro" id="IPR039417">
    <property type="entry name" value="Peptidase_C1A_papain-like"/>
</dbReference>
<organism evidence="10 11">
    <name type="scientific">Daphnia magna</name>
    <dbReference type="NCBI Taxonomy" id="35525"/>
    <lineage>
        <taxon>Eukaryota</taxon>
        <taxon>Metazoa</taxon>
        <taxon>Ecdysozoa</taxon>
        <taxon>Arthropoda</taxon>
        <taxon>Crustacea</taxon>
        <taxon>Branchiopoda</taxon>
        <taxon>Diplostraca</taxon>
        <taxon>Cladocera</taxon>
        <taxon>Anomopoda</taxon>
        <taxon>Daphniidae</taxon>
        <taxon>Daphnia</taxon>
    </lineage>
</organism>
<dbReference type="CDD" id="cd02248">
    <property type="entry name" value="Peptidase_C1A"/>
    <property type="match status" value="1"/>
</dbReference>
<dbReference type="PROSITE" id="PS00139">
    <property type="entry name" value="THIOL_PROTEASE_CYS"/>
    <property type="match status" value="1"/>
</dbReference>
<keyword evidence="5" id="KW-0865">Zymogen</keyword>
<comment type="similarity">
    <text evidence="1">Belongs to the peptidase C1 family.</text>
</comment>
<dbReference type="InterPro" id="IPR013128">
    <property type="entry name" value="Peptidase_C1A"/>
</dbReference>
<evidence type="ECO:0000256" key="7">
    <source>
        <dbReference type="SAM" id="SignalP"/>
    </source>
</evidence>
<evidence type="ECO:0000256" key="3">
    <source>
        <dbReference type="ARBA" id="ARBA00022801"/>
    </source>
</evidence>
<feature type="domain" description="Cathepsin propeptide inhibitor" evidence="9">
    <location>
        <begin position="26"/>
        <end position="87"/>
    </location>
</feature>
<dbReference type="GO" id="GO:0008234">
    <property type="term" value="F:cysteine-type peptidase activity"/>
    <property type="evidence" value="ECO:0007669"/>
    <property type="project" value="UniProtKB-KW"/>
</dbReference>
<evidence type="ECO:0000256" key="1">
    <source>
        <dbReference type="ARBA" id="ARBA00008455"/>
    </source>
</evidence>
<evidence type="ECO:0000313" key="11">
    <source>
        <dbReference type="Proteomes" id="UP000076858"/>
    </source>
</evidence>
<keyword evidence="11" id="KW-1185">Reference proteome</keyword>
<feature type="domain" description="Peptidase C1A papain C-terminal" evidence="8">
    <location>
        <begin position="117"/>
        <end position="328"/>
    </location>
</feature>
<dbReference type="STRING" id="35525.A0A164UCX2"/>
<protein>
    <recommendedName>
        <fullName evidence="12">Cathepsin-l cysteine peptidase</fullName>
    </recommendedName>
</protein>
<reference evidence="10 11" key="1">
    <citation type="submission" date="2016-03" db="EMBL/GenBank/DDBJ databases">
        <title>EvidentialGene: Evidence-directed Construction of Genes on Genomes.</title>
        <authorList>
            <person name="Gilbert D.G."/>
            <person name="Choi J.-H."/>
            <person name="Mockaitis K."/>
            <person name="Colbourne J."/>
            <person name="Pfrender M."/>
        </authorList>
    </citation>
    <scope>NUCLEOTIDE SEQUENCE [LARGE SCALE GENOMIC DNA]</scope>
    <source>
        <strain evidence="10 11">Xinb3</strain>
        <tissue evidence="10">Complete organism</tissue>
    </source>
</reference>
<dbReference type="PANTHER" id="PTHR12411">
    <property type="entry name" value="CYSTEINE PROTEASE FAMILY C1-RELATED"/>
    <property type="match status" value="1"/>
</dbReference>
<proteinExistence type="inferred from homology"/>
<comment type="caution">
    <text evidence="10">The sequence shown here is derived from an EMBL/GenBank/DDBJ whole genome shotgun (WGS) entry which is preliminary data.</text>
</comment>
<dbReference type="SMART" id="SM00645">
    <property type="entry name" value="Pept_C1"/>
    <property type="match status" value="1"/>
</dbReference>
<dbReference type="InterPro" id="IPR000169">
    <property type="entry name" value="Pept_cys_AS"/>
</dbReference>
<dbReference type="PRINTS" id="PR00705">
    <property type="entry name" value="PAPAIN"/>
</dbReference>
<dbReference type="InterPro" id="IPR000668">
    <property type="entry name" value="Peptidase_C1A_C"/>
</dbReference>
<keyword evidence="3" id="KW-0378">Hydrolase</keyword>
<evidence type="ECO:0000256" key="5">
    <source>
        <dbReference type="ARBA" id="ARBA00023145"/>
    </source>
</evidence>
<dbReference type="AlphaFoldDB" id="A0A164UCX2"/>
<evidence type="ECO:0000259" key="8">
    <source>
        <dbReference type="SMART" id="SM00645"/>
    </source>
</evidence>
<feature type="signal peptide" evidence="7">
    <location>
        <begin position="1"/>
        <end position="19"/>
    </location>
</feature>
<evidence type="ECO:0000259" key="9">
    <source>
        <dbReference type="SMART" id="SM00848"/>
    </source>
</evidence>
<dbReference type="InterPro" id="IPR038765">
    <property type="entry name" value="Papain-like_cys_pep_sf"/>
</dbReference>
<keyword evidence="2" id="KW-0645">Protease</keyword>
<dbReference type="OrthoDB" id="10253408at2759"/>
<name>A0A164UCX2_9CRUS</name>
<dbReference type="Gene3D" id="3.90.70.10">
    <property type="entry name" value="Cysteine proteinases"/>
    <property type="match status" value="1"/>
</dbReference>
<dbReference type="GO" id="GO:0006508">
    <property type="term" value="P:proteolysis"/>
    <property type="evidence" value="ECO:0007669"/>
    <property type="project" value="UniProtKB-KW"/>
</dbReference>
<accession>A0A164UCX2</accession>
<dbReference type="Proteomes" id="UP000076858">
    <property type="component" value="Unassembled WGS sequence"/>
</dbReference>
<gene>
    <name evidence="10" type="ORF">APZ42_024011</name>
</gene>